<dbReference type="GO" id="GO:0015203">
    <property type="term" value="F:polyamine transmembrane transporter activity"/>
    <property type="evidence" value="ECO:0007669"/>
    <property type="project" value="TreeGrafter"/>
</dbReference>
<feature type="transmembrane region" description="Helical" evidence="8">
    <location>
        <begin position="247"/>
        <end position="269"/>
    </location>
</feature>
<sequence>MSNGPHQYPRTSDDDTTSLASTDSQQNTAEHAVHPVPHTEESPQPQDQPHAQPLQSQSHHRTADPDLGRLGELEADLSSIESQHSAPQGLSQTQTQTQTQEQQSLANTKSNATSLKSNKVPLKDRRGLFAQIVLIPEYHDARDYPMKIKYCIVFIIAFASLAGPFGTSVMLPAIDDIVDKLHTNAATVNVSVGIYLLSLGIFPMWWSSFSERFGRRSVYVVSFIMFVGFSIGTALSPTIGALIGLRVLQGGCSASVQAVGAGTIADLFIPQERGAAMGMYYLGPLMGPFLAPILGGAVAQAWGWRATQWLLMIIASCSLVSLLFLLPETLRRVDNVQLVKDMLEKEKQEKEKEKEKERDDQDTDDSKTSSPNQVDLERVATNLSRRSEARSILTFLEEADDEGPVVDPVMPSISRLTTNRSTYSQKIQQDYASAELHKSVSNALDGASSKVDKWTAFKTNAYDLVIRPLHSVVLLKHPPVSLVITFSGISFAAIYFFNLTISYEYGREPYNFSEIIVGLMYIPNSVTYFLASLIGGRWNDRLLNKYAQKHGELVPESRISWNIVLAIAIFPMACMIFGWTLEYGIFWLVPLIGTALFGFASMLVIGATVTYLVDTLPGKGATGVALNNLIRMILGAVATFIVEPLLRAIGAGVLFSIITGVLLVSSLVLVYLKKHGAYFREKYDVRELYAKL</sequence>
<accession>A0A367XW06</accession>
<keyword evidence="2" id="KW-0813">Transport</keyword>
<dbReference type="STRING" id="5486.A0A367XW06"/>
<dbReference type="InterPro" id="IPR036259">
    <property type="entry name" value="MFS_trans_sf"/>
</dbReference>
<dbReference type="Gene3D" id="1.20.1250.20">
    <property type="entry name" value="MFS general substrate transporter like domains"/>
    <property type="match status" value="1"/>
</dbReference>
<dbReference type="InterPro" id="IPR011701">
    <property type="entry name" value="MFS"/>
</dbReference>
<keyword evidence="4 8" id="KW-1133">Transmembrane helix</keyword>
<evidence type="ECO:0000256" key="1">
    <source>
        <dbReference type="ARBA" id="ARBA00004141"/>
    </source>
</evidence>
<dbReference type="Pfam" id="PF07690">
    <property type="entry name" value="MFS_1"/>
    <property type="match status" value="1"/>
</dbReference>
<evidence type="ECO:0000256" key="5">
    <source>
        <dbReference type="ARBA" id="ARBA00023136"/>
    </source>
</evidence>
<evidence type="ECO:0000256" key="6">
    <source>
        <dbReference type="ARBA" id="ARBA00038347"/>
    </source>
</evidence>
<dbReference type="InterPro" id="IPR020846">
    <property type="entry name" value="MFS_dom"/>
</dbReference>
<dbReference type="AlphaFoldDB" id="A0A367XW06"/>
<dbReference type="PANTHER" id="PTHR23502:SF5">
    <property type="entry name" value="QUINIDINE RESISTANCE PROTEIN 3"/>
    <property type="match status" value="1"/>
</dbReference>
<feature type="compositionally biased region" description="Basic and acidic residues" evidence="7">
    <location>
        <begin position="347"/>
        <end position="367"/>
    </location>
</feature>
<feature type="transmembrane region" description="Helical" evidence="8">
    <location>
        <begin position="150"/>
        <end position="174"/>
    </location>
</feature>
<comment type="similarity">
    <text evidence="6">Belongs to the major facilitator superfamily. CAR1 family.</text>
</comment>
<feature type="transmembrane region" description="Helical" evidence="8">
    <location>
        <begin position="309"/>
        <end position="326"/>
    </location>
</feature>
<dbReference type="EMBL" id="QLNQ01000028">
    <property type="protein sequence ID" value="RCK57764.1"/>
    <property type="molecule type" value="Genomic_DNA"/>
</dbReference>
<feature type="region of interest" description="Disordered" evidence="7">
    <location>
        <begin position="1"/>
        <end position="66"/>
    </location>
</feature>
<comment type="subcellular location">
    <subcellularLocation>
        <location evidence="1">Membrane</location>
        <topology evidence="1">Multi-pass membrane protein</topology>
    </subcellularLocation>
</comment>
<dbReference type="CDD" id="cd17323">
    <property type="entry name" value="MFS_Tpo1_MDR_like"/>
    <property type="match status" value="1"/>
</dbReference>
<feature type="compositionally biased region" description="Polar residues" evidence="7">
    <location>
        <begin position="79"/>
        <end position="91"/>
    </location>
</feature>
<keyword evidence="3 8" id="KW-0812">Transmembrane</keyword>
<comment type="caution">
    <text evidence="10">The sequence shown here is derived from an EMBL/GenBank/DDBJ whole genome shotgun (WGS) entry which is preliminary data.</text>
</comment>
<feature type="region of interest" description="Disordered" evidence="7">
    <location>
        <begin position="347"/>
        <end position="374"/>
    </location>
</feature>
<evidence type="ECO:0000259" key="9">
    <source>
        <dbReference type="PROSITE" id="PS50850"/>
    </source>
</evidence>
<name>A0A367XW06_9ASCO</name>
<feature type="compositionally biased region" description="Basic and acidic residues" evidence="7">
    <location>
        <begin position="31"/>
        <end position="41"/>
    </location>
</feature>
<feature type="transmembrane region" description="Helical" evidence="8">
    <location>
        <begin position="218"/>
        <end position="235"/>
    </location>
</feature>
<dbReference type="PANTHER" id="PTHR23502">
    <property type="entry name" value="MAJOR FACILITATOR SUPERFAMILY"/>
    <property type="match status" value="1"/>
</dbReference>
<dbReference type="SUPFAM" id="SSF103473">
    <property type="entry name" value="MFS general substrate transporter"/>
    <property type="match status" value="1"/>
</dbReference>
<keyword evidence="5 8" id="KW-0472">Membrane</keyword>
<dbReference type="GO" id="GO:0010509">
    <property type="term" value="P:intracellular polyamine homeostasis"/>
    <property type="evidence" value="ECO:0007669"/>
    <property type="project" value="TreeGrafter"/>
</dbReference>
<reference evidence="10 11" key="1">
    <citation type="submission" date="2018-06" db="EMBL/GenBank/DDBJ databases">
        <title>Whole genome sequencing of Candida tropicalis (genome annotated by CSBL at Korea University).</title>
        <authorList>
            <person name="Ahn J."/>
        </authorList>
    </citation>
    <scope>NUCLEOTIDE SEQUENCE [LARGE SCALE GENOMIC DNA]</scope>
    <source>
        <strain evidence="10 11">ATCC 20962</strain>
    </source>
</reference>
<evidence type="ECO:0000313" key="11">
    <source>
        <dbReference type="Proteomes" id="UP000253472"/>
    </source>
</evidence>
<feature type="region of interest" description="Disordered" evidence="7">
    <location>
        <begin position="79"/>
        <end position="117"/>
    </location>
</feature>
<dbReference type="FunFam" id="1.20.1720.10:FF:000009">
    <property type="entry name" value="MFS multidrug transporter"/>
    <property type="match status" value="1"/>
</dbReference>
<keyword evidence="11" id="KW-1185">Reference proteome</keyword>
<feature type="transmembrane region" description="Helical" evidence="8">
    <location>
        <begin position="559"/>
        <end position="579"/>
    </location>
</feature>
<dbReference type="OrthoDB" id="3936150at2759"/>
<feature type="transmembrane region" description="Helical" evidence="8">
    <location>
        <begin position="515"/>
        <end position="538"/>
    </location>
</feature>
<feature type="transmembrane region" description="Helical" evidence="8">
    <location>
        <begin position="648"/>
        <end position="672"/>
    </location>
</feature>
<evidence type="ECO:0000313" key="10">
    <source>
        <dbReference type="EMBL" id="RCK57764.1"/>
    </source>
</evidence>
<feature type="transmembrane region" description="Helical" evidence="8">
    <location>
        <begin position="625"/>
        <end position="642"/>
    </location>
</feature>
<feature type="transmembrane region" description="Helical" evidence="8">
    <location>
        <begin position="480"/>
        <end position="503"/>
    </location>
</feature>
<feature type="transmembrane region" description="Helical" evidence="8">
    <location>
        <begin position="281"/>
        <end position="303"/>
    </location>
</feature>
<evidence type="ECO:0000256" key="3">
    <source>
        <dbReference type="ARBA" id="ARBA00022692"/>
    </source>
</evidence>
<feature type="transmembrane region" description="Helical" evidence="8">
    <location>
        <begin position="585"/>
        <end position="613"/>
    </location>
</feature>
<dbReference type="Proteomes" id="UP000253472">
    <property type="component" value="Unassembled WGS sequence"/>
</dbReference>
<feature type="domain" description="Major facilitator superfamily (MFS) profile" evidence="9">
    <location>
        <begin position="152"/>
        <end position="677"/>
    </location>
</feature>
<dbReference type="GO" id="GO:0005886">
    <property type="term" value="C:plasma membrane"/>
    <property type="evidence" value="ECO:0007669"/>
    <property type="project" value="TreeGrafter"/>
</dbReference>
<proteinExistence type="inferred from homology"/>
<feature type="transmembrane region" description="Helical" evidence="8">
    <location>
        <begin position="186"/>
        <end position="206"/>
    </location>
</feature>
<feature type="compositionally biased region" description="Polar residues" evidence="7">
    <location>
        <begin position="42"/>
        <end position="57"/>
    </location>
</feature>
<evidence type="ECO:0000256" key="4">
    <source>
        <dbReference type="ARBA" id="ARBA00022989"/>
    </source>
</evidence>
<dbReference type="Gene3D" id="1.20.1720.10">
    <property type="entry name" value="Multidrug resistance protein D"/>
    <property type="match status" value="1"/>
</dbReference>
<evidence type="ECO:0000256" key="2">
    <source>
        <dbReference type="ARBA" id="ARBA00022448"/>
    </source>
</evidence>
<feature type="compositionally biased region" description="Polar residues" evidence="7">
    <location>
        <begin position="104"/>
        <end position="117"/>
    </location>
</feature>
<dbReference type="PROSITE" id="PS50850">
    <property type="entry name" value="MFS"/>
    <property type="match status" value="1"/>
</dbReference>
<protein>
    <submittedName>
        <fullName evidence="10">MFS antiporter QDR3</fullName>
    </submittedName>
</protein>
<feature type="compositionally biased region" description="Low complexity" evidence="7">
    <location>
        <begin position="92"/>
        <end position="103"/>
    </location>
</feature>
<gene>
    <name evidence="10" type="primary">QDR3</name>
    <name evidence="10" type="ORF">Cantr_06805</name>
</gene>
<evidence type="ECO:0000256" key="8">
    <source>
        <dbReference type="SAM" id="Phobius"/>
    </source>
</evidence>
<evidence type="ECO:0000256" key="7">
    <source>
        <dbReference type="SAM" id="MobiDB-lite"/>
    </source>
</evidence>
<organism evidence="10 11">
    <name type="scientific">Candida viswanathii</name>
    <dbReference type="NCBI Taxonomy" id="5486"/>
    <lineage>
        <taxon>Eukaryota</taxon>
        <taxon>Fungi</taxon>
        <taxon>Dikarya</taxon>
        <taxon>Ascomycota</taxon>
        <taxon>Saccharomycotina</taxon>
        <taxon>Pichiomycetes</taxon>
        <taxon>Debaryomycetaceae</taxon>
        <taxon>Candida/Lodderomyces clade</taxon>
        <taxon>Candida</taxon>
    </lineage>
</organism>